<evidence type="ECO:0000256" key="1">
    <source>
        <dbReference type="ARBA" id="ARBA00004445"/>
    </source>
</evidence>
<evidence type="ECO:0000256" key="5">
    <source>
        <dbReference type="ARBA" id="ARBA00023136"/>
    </source>
</evidence>
<keyword evidence="3 6" id="KW-0605">Phycobilisome</keyword>
<evidence type="ECO:0000256" key="6">
    <source>
        <dbReference type="PROSITE-ProRule" id="PRU00771"/>
    </source>
</evidence>
<accession>A0ABT7BCN6</accession>
<dbReference type="EMBL" id="JAQOSO010000114">
    <property type="protein sequence ID" value="MDJ1176825.1"/>
    <property type="molecule type" value="Genomic_DNA"/>
</dbReference>
<feature type="domain" description="CpcD-like" evidence="7">
    <location>
        <begin position="16"/>
        <end position="73"/>
    </location>
</feature>
<dbReference type="Proteomes" id="UP001235849">
    <property type="component" value="Unassembled WGS sequence"/>
</dbReference>
<sequence length="85" mass="9097">MPTSSLAGSTSSISSNRLFQFEVVGLNPTSMASMNCSIRRSGSVLITVPYNRMNQEMKRIARLGGTITNIVPLNFAAPSSSEDEA</sequence>
<protein>
    <submittedName>
        <fullName evidence="8">Phycobilisome linker polypeptide</fullName>
    </submittedName>
</protein>
<evidence type="ECO:0000259" key="7">
    <source>
        <dbReference type="PROSITE" id="PS51441"/>
    </source>
</evidence>
<gene>
    <name evidence="8" type="ORF">PMG25_22300</name>
</gene>
<dbReference type="InterPro" id="IPR008213">
    <property type="entry name" value="CpcD-like_dom"/>
</dbReference>
<keyword evidence="9" id="KW-1185">Reference proteome</keyword>
<organism evidence="8 9">
    <name type="scientific">Roseofilum capinflatum BLCC-M114</name>
    <dbReference type="NCBI Taxonomy" id="3022440"/>
    <lineage>
        <taxon>Bacteria</taxon>
        <taxon>Bacillati</taxon>
        <taxon>Cyanobacteriota</taxon>
        <taxon>Cyanophyceae</taxon>
        <taxon>Desertifilales</taxon>
        <taxon>Desertifilaceae</taxon>
        <taxon>Roseofilum</taxon>
        <taxon>Roseofilum capinflatum</taxon>
    </lineage>
</organism>
<dbReference type="RefSeq" id="WP_283769095.1">
    <property type="nucleotide sequence ID" value="NZ_JAQOSO010000114.1"/>
</dbReference>
<evidence type="ECO:0000256" key="3">
    <source>
        <dbReference type="ARBA" id="ARBA00022738"/>
    </source>
</evidence>
<evidence type="ECO:0000313" key="9">
    <source>
        <dbReference type="Proteomes" id="UP001235849"/>
    </source>
</evidence>
<comment type="subcellular location">
    <subcellularLocation>
        <location evidence="1">Cellular thylakoid membrane</location>
        <topology evidence="1">Peripheral membrane protein</topology>
        <orientation evidence="1">Cytoplasmic side</orientation>
    </subcellularLocation>
</comment>
<keyword evidence="4" id="KW-0793">Thylakoid</keyword>
<keyword evidence="2" id="KW-0042">Antenna complex</keyword>
<evidence type="ECO:0000256" key="4">
    <source>
        <dbReference type="ARBA" id="ARBA00023078"/>
    </source>
</evidence>
<proteinExistence type="predicted"/>
<reference evidence="8 9" key="1">
    <citation type="submission" date="2023-01" db="EMBL/GenBank/DDBJ databases">
        <title>Novel diversity within Roseofilum (Cyanobacteria; Desertifilaceae) from marine benthic mats with descriptions of four novel species.</title>
        <authorList>
            <person name="Wang Y."/>
            <person name="Berthold D.E."/>
            <person name="Hu J."/>
            <person name="Lefler F.W."/>
            <person name="Laughinghouse H.D. IV."/>
        </authorList>
    </citation>
    <scope>NUCLEOTIDE SEQUENCE [LARGE SCALE GENOMIC DNA]</scope>
    <source>
        <strain evidence="8 9">BLCC-M114</strain>
    </source>
</reference>
<dbReference type="Pfam" id="PF01383">
    <property type="entry name" value="CpcD"/>
    <property type="match status" value="1"/>
</dbReference>
<comment type="caution">
    <text evidence="8">The sequence shown here is derived from an EMBL/GenBank/DDBJ whole genome shotgun (WGS) entry which is preliminary data.</text>
</comment>
<dbReference type="PROSITE" id="PS51441">
    <property type="entry name" value="CPCD_LIKE"/>
    <property type="match status" value="1"/>
</dbReference>
<name>A0ABT7BCN6_9CYAN</name>
<evidence type="ECO:0000313" key="8">
    <source>
        <dbReference type="EMBL" id="MDJ1176825.1"/>
    </source>
</evidence>
<evidence type="ECO:0000256" key="2">
    <source>
        <dbReference type="ARBA" id="ARBA00022549"/>
    </source>
</evidence>
<dbReference type="SMART" id="SM01094">
    <property type="entry name" value="CpcD"/>
    <property type="match status" value="1"/>
</dbReference>
<keyword evidence="5" id="KW-0472">Membrane</keyword>